<protein>
    <submittedName>
        <fullName evidence="2">Uncharacterized protein</fullName>
    </submittedName>
</protein>
<sequence>MAQAVFDEHPLEQYLREVGEGLEIMPGSTAALTQELEPFPLSSLIEPEDTFADNSSGDSEWEWRPQFLIYLLQSIETLVATAQLTKPTNPLVEQFKYNVISSSLLSPDLPTPHALGQARHSLAQHHSIPGNLPHSRTSSELSQVHQHPGVPTSYPSDSAANEAQFGLLSALVVLFAALLNAGLTRLAILTLWTGLAGIYYLRVQCHATRLLDLTPCLETLDELISVNTDWETIIQEVIAILEKDERNVLSSSTACTSPASSLRVALHSTLQTTQTQCDNVRHLLSALTSPSDLSQLSEMYAPPSPYKQNFAFHDIRAAKSSHSSSRKRRQRPMSIPTPPSPSATATNFTDHKRMTWNGSHNDDSFYANNSSSMVPVARRKARHRSDLSPFLGTSTSTSASISAPVTPAPSSPLARVSEDIHDDDLDVSFLDSSFDRSYDQDEEEEEEVNETTSFGAAALKLHRNRTINGLEAFSHPTTSSPSFSPLSSPPRSHPRPSPSANTSGNYILPISPRSSFVGSSRFTALRTSRQPLSLSVLRHALQAAIGAKRYACAHLLALRFREEDSVSVATPTAASMALCGSSLGSCGILEAENTYWDDVKSIMELLTSTLSDASSRLCEALREAEAMRLRDQTPTPLGSIDASTGASASPEVRKLVLEKEAGGKKKRLSEMIPSHLGNIGVTSFAPMPNQLSRFAGHVAAVQSGLEDARGYLEECVGALNDSAGQSELHPSAQPKGEDDEPGAEEHPALRAYEKLRRELGFALRECERGRNILLDLVKPPQLPGTDDEEGEGSEEGTPGLGHDSLSEESDKADNVISPSRSEDGVKDGVAVVNADEELKIDDASRELLLSADASHLPPAHASAEQVFEADTPILSSTPVRPKSKLSREERIKLVKARRKSGLGLGMATDVGLGIGLEPSPVIHGAEDSGGYDEKWGPGGDVVQELKDVIWKVGERRRKVQSQQPAPQQPQPSPSLQHSNENSHSSPSVTPAPSPSSLHTLRSHSISDFPVLSPEPRSANRASPSSSLARSSRRSLNLSQSLIPRRTSLMNMRSVLESLQKEVSESINKDDEPEGCVLSSE</sequence>
<feature type="region of interest" description="Disordered" evidence="1">
    <location>
        <begin position="953"/>
        <end position="1041"/>
    </location>
</feature>
<comment type="caution">
    <text evidence="2">The sequence shown here is derived from an EMBL/GenBank/DDBJ whole genome shotgun (WGS) entry which is preliminary data.</text>
</comment>
<feature type="compositionally biased region" description="Basic and acidic residues" evidence="1">
    <location>
        <begin position="804"/>
        <end position="813"/>
    </location>
</feature>
<feature type="region of interest" description="Disordered" evidence="1">
    <location>
        <begin position="317"/>
        <end position="356"/>
    </location>
</feature>
<evidence type="ECO:0000313" key="2">
    <source>
        <dbReference type="EMBL" id="KAF5362185.1"/>
    </source>
</evidence>
<gene>
    <name evidence="2" type="ORF">D9756_002172</name>
</gene>
<evidence type="ECO:0000313" key="3">
    <source>
        <dbReference type="Proteomes" id="UP000559027"/>
    </source>
</evidence>
<feature type="region of interest" description="Disordered" evidence="1">
    <location>
        <begin position="722"/>
        <end position="744"/>
    </location>
</feature>
<dbReference type="PANTHER" id="PTHR24216">
    <property type="entry name" value="PAXILLIN-RELATED"/>
    <property type="match status" value="1"/>
</dbReference>
<dbReference type="AlphaFoldDB" id="A0A8H5GCF7"/>
<feature type="region of interest" description="Disordered" evidence="1">
    <location>
        <begin position="777"/>
        <end position="828"/>
    </location>
</feature>
<feature type="compositionally biased region" description="Acidic residues" evidence="1">
    <location>
        <begin position="785"/>
        <end position="794"/>
    </location>
</feature>
<dbReference type="OrthoDB" id="21151at2759"/>
<reference evidence="2 3" key="1">
    <citation type="journal article" date="2020" name="ISME J.">
        <title>Uncovering the hidden diversity of litter-decomposition mechanisms in mushroom-forming fungi.</title>
        <authorList>
            <person name="Floudas D."/>
            <person name="Bentzer J."/>
            <person name="Ahren D."/>
            <person name="Johansson T."/>
            <person name="Persson P."/>
            <person name="Tunlid A."/>
        </authorList>
    </citation>
    <scope>NUCLEOTIDE SEQUENCE [LARGE SCALE GENOMIC DNA]</scope>
    <source>
        <strain evidence="2 3">CBS 146.42</strain>
    </source>
</reference>
<feature type="region of interest" description="Disordered" evidence="1">
    <location>
        <begin position="126"/>
        <end position="153"/>
    </location>
</feature>
<organism evidence="2 3">
    <name type="scientific">Leucocoprinus leucothites</name>
    <dbReference type="NCBI Taxonomy" id="201217"/>
    <lineage>
        <taxon>Eukaryota</taxon>
        <taxon>Fungi</taxon>
        <taxon>Dikarya</taxon>
        <taxon>Basidiomycota</taxon>
        <taxon>Agaricomycotina</taxon>
        <taxon>Agaricomycetes</taxon>
        <taxon>Agaricomycetidae</taxon>
        <taxon>Agaricales</taxon>
        <taxon>Agaricineae</taxon>
        <taxon>Agaricaceae</taxon>
        <taxon>Leucocoprinus</taxon>
    </lineage>
</organism>
<dbReference type="EMBL" id="JAACJO010000002">
    <property type="protein sequence ID" value="KAF5362185.1"/>
    <property type="molecule type" value="Genomic_DNA"/>
</dbReference>
<feature type="region of interest" description="Disordered" evidence="1">
    <location>
        <begin position="1061"/>
        <end position="1080"/>
    </location>
</feature>
<proteinExistence type="predicted"/>
<evidence type="ECO:0000256" key="1">
    <source>
        <dbReference type="SAM" id="MobiDB-lite"/>
    </source>
</evidence>
<feature type="compositionally biased region" description="Low complexity" evidence="1">
    <location>
        <begin position="473"/>
        <end position="490"/>
    </location>
</feature>
<feature type="region of interest" description="Disordered" evidence="1">
    <location>
        <begin position="471"/>
        <end position="504"/>
    </location>
</feature>
<dbReference type="Proteomes" id="UP000559027">
    <property type="component" value="Unassembled WGS sequence"/>
</dbReference>
<dbReference type="PANTHER" id="PTHR24216:SF8">
    <property type="entry name" value="PAXILLIN, ISOFORM F"/>
    <property type="match status" value="1"/>
</dbReference>
<feature type="region of interest" description="Disordered" evidence="1">
    <location>
        <begin position="376"/>
        <end position="415"/>
    </location>
</feature>
<feature type="region of interest" description="Disordered" evidence="1">
    <location>
        <begin position="860"/>
        <end position="888"/>
    </location>
</feature>
<feature type="compositionally biased region" description="Low complexity" evidence="1">
    <location>
        <begin position="393"/>
        <end position="405"/>
    </location>
</feature>
<keyword evidence="3" id="KW-1185">Reference proteome</keyword>
<feature type="compositionally biased region" description="Acidic residues" evidence="1">
    <location>
        <begin position="440"/>
        <end position="449"/>
    </location>
</feature>
<feature type="compositionally biased region" description="Low complexity" evidence="1">
    <location>
        <begin position="982"/>
        <end position="996"/>
    </location>
</feature>
<feature type="compositionally biased region" description="Low complexity" evidence="1">
    <location>
        <begin position="1013"/>
        <end position="1038"/>
    </location>
</feature>
<feature type="compositionally biased region" description="Polar residues" evidence="1">
    <location>
        <begin position="134"/>
        <end position="145"/>
    </location>
</feature>
<feature type="region of interest" description="Disordered" evidence="1">
    <location>
        <begin position="436"/>
        <end position="456"/>
    </location>
</feature>
<accession>A0A8H5GCF7</accession>
<name>A0A8H5GCF7_9AGAR</name>